<dbReference type="Proteomes" id="UP001197492">
    <property type="component" value="Unassembled WGS sequence"/>
</dbReference>
<dbReference type="EMBL" id="JAHOEF010000061">
    <property type="protein sequence ID" value="MBV3383280.1"/>
    <property type="molecule type" value="Genomic_DNA"/>
</dbReference>
<evidence type="ECO:0000313" key="2">
    <source>
        <dbReference type="EMBL" id="MBV3383280.1"/>
    </source>
</evidence>
<protein>
    <submittedName>
        <fullName evidence="2">Metallophosphoesterase</fullName>
    </submittedName>
</protein>
<gene>
    <name evidence="2" type="ORF">KSV97_08635</name>
    <name evidence="3" type="ORF">KSW06_08345</name>
</gene>
<sequence>MELKIGDKYGCLEVIGGCEEAEADIVPIIKQLAEKEWNKFEYNRYRIFFNFYEYFELSEQETKAYYNQDSMPITFADKFRNHYRDFKNVEMFLYHDQHPGTFGSFLTAIREKQLYKVRCNKCGKIYYMDADSITCIEWHCCKNPKCANNNLTKQISDYSSSLYTWHSDTNELQALNQQLAVVDQLGNSLSYYSDDSRIQISYISDIHLGHHLKYYDNDEEKMIRIIGNRLYNSSLSSDIVIFDGDISSDKELFMEFFSYYMRRYDLVSFKRFKNELSKLKAMKEMIADDQWYKISYAKLSMSIEKLKRELLPEFDFIMFDKYKKKYKPTDSNTSAFECYRKVKSFKSLELSDSVIRKIEVVVSLLDLKEKKYKEIEDYKCHREKIKYEIKSFESQYCKKVEEITLLDYKHSYRGSVFVVLGNHDYIAFENVDAGVEYYKNKLSKIGIMLLHNTYKIGDECLIYGGTGFAKYDTVWNADSLVCCKGFSREDEIKETEAFEKGYYDALAYAKKHGLCFICASHYPVSACLDNHYDKETIYFTGHTHINEFIKNEEKVVYADNQIGYKSNDIYFKKATTGLYLNPYGELGEGLYKTSVNDYLEFYRYIGEKIGNGKLLNNRLKNGDTDFYVLKRKGYYGFFLLRKTGVSKGISIVNGGATKKLTSSTEMSWVCENFDIILSKYLQSMIPLRKLQEQLSKELKDLGLDGKIHGTIIDIDFFHHIMINLYDNSISYYYSPYFGAVESLGSFDDVIKSLSRKHSSILSGNGALDSKKQLDIIQEKYNQKSENSQYLLASIHDKQLIESYEQKTTEILTDKLVPVSRTGKIYGLSRNINQLQRLFSGHVLRLFDLSLTETSPKSFRHTLYNGKRFIYDFTEYVVVEDDGTEMIVAEIVDVEATNKTGSLQLTGVRESFSITALKSAFSKGQSWRYRWVK</sequence>
<evidence type="ECO:0000313" key="5">
    <source>
        <dbReference type="Proteomes" id="UP001197492"/>
    </source>
</evidence>
<dbReference type="AlphaFoldDB" id="A0AAW4MVQ7"/>
<dbReference type="InterPro" id="IPR004843">
    <property type="entry name" value="Calcineurin-like_PHP"/>
</dbReference>
<accession>A0AAW4MVQ7</accession>
<dbReference type="GO" id="GO:0016787">
    <property type="term" value="F:hydrolase activity"/>
    <property type="evidence" value="ECO:0007669"/>
    <property type="project" value="InterPro"/>
</dbReference>
<evidence type="ECO:0000313" key="4">
    <source>
        <dbReference type="Proteomes" id="UP001196408"/>
    </source>
</evidence>
<comment type="caution">
    <text evidence="2">The sequence shown here is derived from an EMBL/GenBank/DDBJ whole genome shotgun (WGS) entry which is preliminary data.</text>
</comment>
<reference evidence="2 5" key="1">
    <citation type="submission" date="2021-06" db="EMBL/GenBank/DDBJ databases">
        <title>Collection of gut derived symbiotic bacterial strains cultured from healthy donors.</title>
        <authorList>
            <person name="Lin H."/>
            <person name="Littmann E."/>
            <person name="Pamer E.G."/>
        </authorList>
    </citation>
    <scope>NUCLEOTIDE SEQUENCE</scope>
    <source>
        <strain evidence="3 5">MSK.21.70</strain>
        <strain evidence="2">MSK.21.82</strain>
    </source>
</reference>
<evidence type="ECO:0000259" key="1">
    <source>
        <dbReference type="Pfam" id="PF00149"/>
    </source>
</evidence>
<keyword evidence="5" id="KW-1185">Reference proteome</keyword>
<feature type="domain" description="Calcineurin-like phosphoesterase" evidence="1">
    <location>
        <begin position="404"/>
        <end position="545"/>
    </location>
</feature>
<dbReference type="InterPro" id="IPR051158">
    <property type="entry name" value="Metallophosphoesterase_sf"/>
</dbReference>
<dbReference type="Proteomes" id="UP001196408">
    <property type="component" value="Unassembled WGS sequence"/>
</dbReference>
<dbReference type="RefSeq" id="WP_217748010.1">
    <property type="nucleotide sequence ID" value="NZ_JAHOEB010000061.1"/>
</dbReference>
<dbReference type="EMBL" id="JAHOEL010000057">
    <property type="protein sequence ID" value="MBV3393261.1"/>
    <property type="molecule type" value="Genomic_DNA"/>
</dbReference>
<dbReference type="PANTHER" id="PTHR31302">
    <property type="entry name" value="TRANSMEMBRANE PROTEIN WITH METALLOPHOSPHOESTERASE DOMAIN-RELATED"/>
    <property type="match status" value="1"/>
</dbReference>
<proteinExistence type="predicted"/>
<evidence type="ECO:0000313" key="3">
    <source>
        <dbReference type="EMBL" id="MBV3393261.1"/>
    </source>
</evidence>
<dbReference type="PANTHER" id="PTHR31302:SF0">
    <property type="entry name" value="TRANSMEMBRANE PROTEIN WITH METALLOPHOSPHOESTERASE DOMAIN"/>
    <property type="match status" value="1"/>
</dbReference>
<dbReference type="Pfam" id="PF00149">
    <property type="entry name" value="Metallophos"/>
    <property type="match status" value="1"/>
</dbReference>
<name>A0AAW4MVQ7_9FIRM</name>
<organism evidence="2 4">
    <name type="scientific">Catenibacterium mitsuokai</name>
    <dbReference type="NCBI Taxonomy" id="100886"/>
    <lineage>
        <taxon>Bacteria</taxon>
        <taxon>Bacillati</taxon>
        <taxon>Bacillota</taxon>
        <taxon>Erysipelotrichia</taxon>
        <taxon>Erysipelotrichales</taxon>
        <taxon>Coprobacillaceae</taxon>
        <taxon>Catenibacterium</taxon>
    </lineage>
</organism>